<dbReference type="InterPro" id="IPR003660">
    <property type="entry name" value="HAMP_dom"/>
</dbReference>
<keyword evidence="3" id="KW-0472">Membrane</keyword>
<dbReference type="InterPro" id="IPR001932">
    <property type="entry name" value="PPM-type_phosphatase-like_dom"/>
</dbReference>
<feature type="transmembrane region" description="Helical" evidence="3">
    <location>
        <begin position="12"/>
        <end position="34"/>
    </location>
</feature>
<feature type="coiled-coil region" evidence="2">
    <location>
        <begin position="390"/>
        <end position="417"/>
    </location>
</feature>
<dbReference type="Pfam" id="PF07228">
    <property type="entry name" value="SpoIIE"/>
    <property type="match status" value="1"/>
</dbReference>
<evidence type="ECO:0000259" key="4">
    <source>
        <dbReference type="PROSITE" id="PS50885"/>
    </source>
</evidence>
<keyword evidence="1" id="KW-0378">Hydrolase</keyword>
<dbReference type="RefSeq" id="WP_097789793.1">
    <property type="nucleotide sequence ID" value="NZ_CP021435.1"/>
</dbReference>
<dbReference type="PANTHER" id="PTHR43156">
    <property type="entry name" value="STAGE II SPORULATION PROTEIN E-RELATED"/>
    <property type="match status" value="1"/>
</dbReference>
<protein>
    <submittedName>
        <fullName evidence="5">Serine phosphatase RsbU, regulator of sigma subunit</fullName>
    </submittedName>
</protein>
<evidence type="ECO:0000313" key="5">
    <source>
        <dbReference type="EMBL" id="ATJ83481.1"/>
    </source>
</evidence>
<dbReference type="InterPro" id="IPR036457">
    <property type="entry name" value="PPM-type-like_dom_sf"/>
</dbReference>
<feature type="domain" description="HAMP" evidence="4">
    <location>
        <begin position="339"/>
        <end position="391"/>
    </location>
</feature>
<evidence type="ECO:0000256" key="3">
    <source>
        <dbReference type="SAM" id="Phobius"/>
    </source>
</evidence>
<dbReference type="GO" id="GO:0016020">
    <property type="term" value="C:membrane"/>
    <property type="evidence" value="ECO:0007669"/>
    <property type="project" value="InterPro"/>
</dbReference>
<keyword evidence="3" id="KW-0812">Transmembrane</keyword>
<dbReference type="Pfam" id="PF00672">
    <property type="entry name" value="HAMP"/>
    <property type="match status" value="1"/>
</dbReference>
<dbReference type="SUPFAM" id="SSF158472">
    <property type="entry name" value="HAMP domain-like"/>
    <property type="match status" value="1"/>
</dbReference>
<dbReference type="Gene3D" id="6.10.340.10">
    <property type="match status" value="1"/>
</dbReference>
<evidence type="ECO:0000256" key="2">
    <source>
        <dbReference type="SAM" id="Coils"/>
    </source>
</evidence>
<dbReference type="GO" id="GO:0007165">
    <property type="term" value="P:signal transduction"/>
    <property type="evidence" value="ECO:0007669"/>
    <property type="project" value="InterPro"/>
</dbReference>
<dbReference type="CDD" id="cd06225">
    <property type="entry name" value="HAMP"/>
    <property type="match status" value="1"/>
</dbReference>
<accession>A0A291P9E1</accession>
<dbReference type="GO" id="GO:0016791">
    <property type="term" value="F:phosphatase activity"/>
    <property type="evidence" value="ECO:0007669"/>
    <property type="project" value="TreeGrafter"/>
</dbReference>
<proteinExistence type="predicted"/>
<dbReference type="SMART" id="SM00304">
    <property type="entry name" value="HAMP"/>
    <property type="match status" value="1"/>
</dbReference>
<dbReference type="NCBIfam" id="NF038263">
    <property type="entry name" value="prot_phos_SiaA"/>
    <property type="match status" value="1"/>
</dbReference>
<keyword evidence="6" id="KW-1185">Reference proteome</keyword>
<dbReference type="OrthoDB" id="5496380at2"/>
<dbReference type="InterPro" id="IPR052016">
    <property type="entry name" value="Bact_Sigma-Reg"/>
</dbReference>
<name>A0A291P9E1_9GAMM</name>
<evidence type="ECO:0000313" key="6">
    <source>
        <dbReference type="Proteomes" id="UP000219993"/>
    </source>
</evidence>
<gene>
    <name evidence="5" type="ORF">BEI_2494</name>
</gene>
<keyword evidence="2" id="KW-0175">Coiled coil</keyword>
<keyword evidence="3" id="KW-1133">Transmembrane helix</keyword>
<feature type="transmembrane region" description="Helical" evidence="3">
    <location>
        <begin position="314"/>
        <end position="337"/>
    </location>
</feature>
<dbReference type="PROSITE" id="PS51257">
    <property type="entry name" value="PROKAR_LIPOPROTEIN"/>
    <property type="match status" value="1"/>
</dbReference>
<reference evidence="5 6" key="1">
    <citation type="journal article" date="2017" name="Sci. Rep.">
        <title>Revealing the Saline Adaptation Strategies of the Halophilic Bacterium Halomonas beimenensis through High-throughput Omics and Transposon Mutagenesis Approaches.</title>
        <authorList>
            <person name="Chen Y.H."/>
            <person name="Lin S.S."/>
            <person name="Shyu Y.T."/>
        </authorList>
    </citation>
    <scope>NUCLEOTIDE SEQUENCE [LARGE SCALE GENOMIC DNA]</scope>
    <source>
        <strain evidence="5 6">NTU-111</strain>
    </source>
</reference>
<dbReference type="PROSITE" id="PS50885">
    <property type="entry name" value="HAMP"/>
    <property type="match status" value="1"/>
</dbReference>
<evidence type="ECO:0000256" key="1">
    <source>
        <dbReference type="ARBA" id="ARBA00022801"/>
    </source>
</evidence>
<dbReference type="PANTHER" id="PTHR43156:SF9">
    <property type="entry name" value="HAMP DOMAIN-CONTAINING PROTEIN"/>
    <property type="match status" value="1"/>
</dbReference>
<dbReference type="AlphaFoldDB" id="A0A291P9E1"/>
<dbReference type="KEGG" id="hbe:BEI_2494"/>
<dbReference type="Proteomes" id="UP000219993">
    <property type="component" value="Chromosome"/>
</dbReference>
<dbReference type="SMART" id="SM00331">
    <property type="entry name" value="PP2C_SIG"/>
    <property type="match status" value="1"/>
</dbReference>
<sequence length="687" mass="76770">MANRWGLRGQSTLTLLMACLLALIPALFIGWQALDDVRRHFATRYAEQYTLLHMQRILAPVSRELALSRRFADSVVTREWLAAPDDADKRERFFREAEGFRRQFNGDAYFVIHHASGDYYYNDATSPTSRLPRYRLSAEDPEDAWYFSTMESSASYNINVNVDAKLELAKVWLNVKVMEDGRPLGLAGGGLDLSRFLDDFLRDDTAGLTPMIVDARGAIQAHPDRDRVALSSGAREQLDGDTPKLQAMVDDPTQRERLEEAMLESRRRPGEVHTLEASIEGEPRLLTVGYIPELQWLLVSSLDLKTAPILEGRWFWPLVGALTLILAILMAGAAYGIDRLILGPLRRLQHSARAIADGDYGGHLPTERGDEIGELSRAFAHMARQVERHTQELEDKVRRRTRDLEATNAEMAAARRQIDASLEYASIIQRAILPSRQLEAHLEDHHAVLWRPRDQVGGDFYVFRATEAGYLMGVVDCAGHGVPGSLMTMLARAIIDHAILKVGPDDPALILNETDRQNRATLNKDTLPASIATNMDMGLVWVAHGADRLTFAGAKMSLYATDGDALEVHPGGKRALGQKRRMTYENQDMPLRRGWTYALCSDGFLDQAGGEQGFGFGNRRFEAMLRRHARASLPAQIAAFEAELDAYRGDYPQRDDITLLCFRSEATLEAGQPAPAPSTDQETSWTS</sequence>
<dbReference type="Gene3D" id="3.60.40.10">
    <property type="entry name" value="PPM-type phosphatase domain"/>
    <property type="match status" value="1"/>
</dbReference>
<dbReference type="EMBL" id="CP021435">
    <property type="protein sequence ID" value="ATJ83481.1"/>
    <property type="molecule type" value="Genomic_DNA"/>
</dbReference>
<organism evidence="5 6">
    <name type="scientific">Halomonas beimenensis</name>
    <dbReference type="NCBI Taxonomy" id="475662"/>
    <lineage>
        <taxon>Bacteria</taxon>
        <taxon>Pseudomonadati</taxon>
        <taxon>Pseudomonadota</taxon>
        <taxon>Gammaproteobacteria</taxon>
        <taxon>Oceanospirillales</taxon>
        <taxon>Halomonadaceae</taxon>
        <taxon>Halomonas</taxon>
    </lineage>
</organism>